<evidence type="ECO:0000256" key="1">
    <source>
        <dbReference type="SAM" id="MobiDB-lite"/>
    </source>
</evidence>
<keyword evidence="4" id="KW-1185">Reference proteome</keyword>
<keyword evidence="2" id="KW-0732">Signal</keyword>
<evidence type="ECO:0000256" key="2">
    <source>
        <dbReference type="SAM" id="SignalP"/>
    </source>
</evidence>
<organism evidence="3 4">
    <name type="scientific">Desulfarculus baarsii (strain ATCC 33931 / DSM 2075 / LMG 7858 / VKM B-1802 / 2st14)</name>
    <dbReference type="NCBI Taxonomy" id="644282"/>
    <lineage>
        <taxon>Bacteria</taxon>
        <taxon>Pseudomonadati</taxon>
        <taxon>Thermodesulfobacteriota</taxon>
        <taxon>Desulfarculia</taxon>
        <taxon>Desulfarculales</taxon>
        <taxon>Desulfarculaceae</taxon>
        <taxon>Desulfarculus</taxon>
    </lineage>
</organism>
<evidence type="ECO:0000313" key="3">
    <source>
        <dbReference type="EMBL" id="ADK84302.1"/>
    </source>
</evidence>
<dbReference type="Proteomes" id="UP000009047">
    <property type="component" value="Chromosome"/>
</dbReference>
<accession>E1QFG6</accession>
<evidence type="ECO:0000313" key="4">
    <source>
        <dbReference type="Proteomes" id="UP000009047"/>
    </source>
</evidence>
<feature type="compositionally biased region" description="Basic and acidic residues" evidence="1">
    <location>
        <begin position="167"/>
        <end position="179"/>
    </location>
</feature>
<dbReference type="RefSeq" id="WP_013257756.1">
    <property type="nucleotide sequence ID" value="NC_014365.1"/>
</dbReference>
<feature type="chain" id="PRO_5003150349" description="Lipoprotein" evidence="2">
    <location>
        <begin position="26"/>
        <end position="186"/>
    </location>
</feature>
<feature type="region of interest" description="Disordered" evidence="1">
    <location>
        <begin position="147"/>
        <end position="186"/>
    </location>
</feature>
<reference evidence="3 4" key="1">
    <citation type="journal article" date="2010" name="Stand. Genomic Sci.">
        <title>Complete genome sequence of Desulfarculus baarsii type strain (2st14).</title>
        <authorList>
            <person name="Sun H."/>
            <person name="Spring S."/>
            <person name="Lapidus A."/>
            <person name="Davenport K."/>
            <person name="Del Rio T.G."/>
            <person name="Tice H."/>
            <person name="Nolan M."/>
            <person name="Copeland A."/>
            <person name="Cheng J.F."/>
            <person name="Lucas S."/>
            <person name="Tapia R."/>
            <person name="Goodwin L."/>
            <person name="Pitluck S."/>
            <person name="Ivanova N."/>
            <person name="Pagani I."/>
            <person name="Mavromatis K."/>
            <person name="Ovchinnikova G."/>
            <person name="Pati A."/>
            <person name="Chen A."/>
            <person name="Palaniappan K."/>
            <person name="Hauser L."/>
            <person name="Chang Y.J."/>
            <person name="Jeffries C.D."/>
            <person name="Detter J.C."/>
            <person name="Han C."/>
            <person name="Rohde M."/>
            <person name="Brambilla E."/>
            <person name="Goker M."/>
            <person name="Woyke T."/>
            <person name="Bristow J."/>
            <person name="Eisen J.A."/>
            <person name="Markowitz V."/>
            <person name="Hugenholtz P."/>
            <person name="Kyrpides N.C."/>
            <person name="Klenk H.P."/>
            <person name="Land M."/>
        </authorList>
    </citation>
    <scope>NUCLEOTIDE SEQUENCE [LARGE SCALE GENOMIC DNA]</scope>
    <source>
        <strain evidence="4">ATCC 33931 / DSM 2075 / LMG 7858 / VKM B-1802 / 2st14</strain>
    </source>
</reference>
<dbReference type="PROSITE" id="PS51257">
    <property type="entry name" value="PROKAR_LIPOPROTEIN"/>
    <property type="match status" value="1"/>
</dbReference>
<feature type="signal peptide" evidence="2">
    <location>
        <begin position="1"/>
        <end position="25"/>
    </location>
</feature>
<dbReference type="KEGG" id="dbr:Deba_0932"/>
<proteinExistence type="predicted"/>
<gene>
    <name evidence="3" type="ordered locus">Deba_0932</name>
</gene>
<name>E1QFG6_DESB2</name>
<dbReference type="HOGENOM" id="CLU_1465963_0_0_7"/>
<protein>
    <recommendedName>
        <fullName evidence="5">Lipoprotein</fullName>
    </recommendedName>
</protein>
<dbReference type="AlphaFoldDB" id="E1QFG6"/>
<sequence>MTVGKRAAGAALALAALLSLGCAGKSTITSKTTHPDGSVTETIQELTDEAAFVQAQQAALRPILRLTASDPDKSIELKNIREMEVYGGGGSQIQQYHHPGWDVLKTAFGVAGTVAGVYVAGESAVRLVGAVGAAGGSTITGSFNASGDQSGTIHAPGQASAATISPSDRHDTTSSDSHDSQALSAP</sequence>
<evidence type="ECO:0008006" key="5">
    <source>
        <dbReference type="Google" id="ProtNLM"/>
    </source>
</evidence>
<dbReference type="EMBL" id="CP002085">
    <property type="protein sequence ID" value="ADK84302.1"/>
    <property type="molecule type" value="Genomic_DNA"/>
</dbReference>